<name>A0ABT0XDR0_9BACI</name>
<evidence type="ECO:0000313" key="1">
    <source>
        <dbReference type="EMBL" id="MCM2674063.1"/>
    </source>
</evidence>
<evidence type="ECO:0000313" key="2">
    <source>
        <dbReference type="Proteomes" id="UP001203665"/>
    </source>
</evidence>
<comment type="caution">
    <text evidence="1">The sequence shown here is derived from an EMBL/GenBank/DDBJ whole genome shotgun (WGS) entry which is preliminary data.</text>
</comment>
<dbReference type="RefSeq" id="WP_251602907.1">
    <property type="nucleotide sequence ID" value="NZ_JAMQJY010000001.1"/>
</dbReference>
<accession>A0ABT0XDR0</accession>
<gene>
    <name evidence="1" type="ORF">NDM98_00055</name>
</gene>
<protein>
    <submittedName>
        <fullName evidence="1">Uncharacterized protein</fullName>
    </submittedName>
</protein>
<sequence>MALEIKHGLNHTEVSVNDVLVGLIHRSTSGFVVKMDGHDTPVPNEQAALRLIKANLLYA</sequence>
<reference evidence="1" key="1">
    <citation type="submission" date="2022-06" db="EMBL/GenBank/DDBJ databases">
        <title>Alkalicoccobacillus porphyridii sp. nov., isolated from a marine red alga, Porphyridium purpureum and reclassification of Shouchella plakortidis and Shouchella gibsonii as Alkalicoccobacillus plakortidis comb. nov. and Alkalicoccobacillus gibsonii comb. nov.</title>
        <authorList>
            <person name="Kim K.H."/>
            <person name="Lee J.K."/>
            <person name="Han D.M."/>
            <person name="Baek J.H."/>
            <person name="Jeon C.O."/>
        </authorList>
    </citation>
    <scope>NUCLEOTIDE SEQUENCE</scope>
    <source>
        <strain evidence="1">DSM 19153</strain>
    </source>
</reference>
<keyword evidence="2" id="KW-1185">Reference proteome</keyword>
<organism evidence="1 2">
    <name type="scientific">Alkalicoccobacillus plakortidis</name>
    <dbReference type="NCBI Taxonomy" id="444060"/>
    <lineage>
        <taxon>Bacteria</taxon>
        <taxon>Bacillati</taxon>
        <taxon>Bacillota</taxon>
        <taxon>Bacilli</taxon>
        <taxon>Bacillales</taxon>
        <taxon>Bacillaceae</taxon>
        <taxon>Alkalicoccobacillus</taxon>
    </lineage>
</organism>
<proteinExistence type="predicted"/>
<dbReference type="Proteomes" id="UP001203665">
    <property type="component" value="Unassembled WGS sequence"/>
</dbReference>
<dbReference type="EMBL" id="JAMQJY010000001">
    <property type="protein sequence ID" value="MCM2674063.1"/>
    <property type="molecule type" value="Genomic_DNA"/>
</dbReference>